<dbReference type="VEuPathDB" id="FungiDB:BD410DRAFT_696249"/>
<gene>
    <name evidence="1" type="ORF">BD410DRAFT_696249</name>
</gene>
<feature type="non-terminal residue" evidence="1">
    <location>
        <position position="115"/>
    </location>
</feature>
<dbReference type="EMBL" id="ML170305">
    <property type="protein sequence ID" value="TDL14830.1"/>
    <property type="molecule type" value="Genomic_DNA"/>
</dbReference>
<reference evidence="1 2" key="1">
    <citation type="submission" date="2018-06" db="EMBL/GenBank/DDBJ databases">
        <title>A transcriptomic atlas of mushroom development highlights an independent origin of complex multicellularity.</title>
        <authorList>
            <consortium name="DOE Joint Genome Institute"/>
            <person name="Krizsan K."/>
            <person name="Almasi E."/>
            <person name="Merenyi Z."/>
            <person name="Sahu N."/>
            <person name="Viragh M."/>
            <person name="Koszo T."/>
            <person name="Mondo S."/>
            <person name="Kiss B."/>
            <person name="Balint B."/>
            <person name="Kues U."/>
            <person name="Barry K."/>
            <person name="Hegedus J.C."/>
            <person name="Henrissat B."/>
            <person name="Johnson J."/>
            <person name="Lipzen A."/>
            <person name="Ohm R."/>
            <person name="Nagy I."/>
            <person name="Pangilinan J."/>
            <person name="Yan J."/>
            <person name="Xiong Y."/>
            <person name="Grigoriev I.V."/>
            <person name="Hibbett D.S."/>
            <person name="Nagy L.G."/>
        </authorList>
    </citation>
    <scope>NUCLEOTIDE SEQUENCE [LARGE SCALE GENOMIC DNA]</scope>
    <source>
        <strain evidence="1 2">SZMC22713</strain>
    </source>
</reference>
<accession>A0A4Y7PK75</accession>
<proteinExistence type="predicted"/>
<organism evidence="1 2">
    <name type="scientific">Rickenella mellea</name>
    <dbReference type="NCBI Taxonomy" id="50990"/>
    <lineage>
        <taxon>Eukaryota</taxon>
        <taxon>Fungi</taxon>
        <taxon>Dikarya</taxon>
        <taxon>Basidiomycota</taxon>
        <taxon>Agaricomycotina</taxon>
        <taxon>Agaricomycetes</taxon>
        <taxon>Hymenochaetales</taxon>
        <taxon>Rickenellaceae</taxon>
        <taxon>Rickenella</taxon>
    </lineage>
</organism>
<sequence length="115" mass="13529">WNSLLTHWARVEEVMGFLDSCAKNYRLSTTERPDEVSAWLRGRRKIGSIPQFDDITEFATQWRKWWTHLQPAVRVPSTSVGWPLLRPTSGDIDWSRLRYGGRNGLFVVVLTLLWW</sequence>
<feature type="non-terminal residue" evidence="1">
    <location>
        <position position="1"/>
    </location>
</feature>
<name>A0A4Y7PK75_9AGAM</name>
<keyword evidence="2" id="KW-1185">Reference proteome</keyword>
<evidence type="ECO:0000313" key="1">
    <source>
        <dbReference type="EMBL" id="TDL14830.1"/>
    </source>
</evidence>
<evidence type="ECO:0000313" key="2">
    <source>
        <dbReference type="Proteomes" id="UP000294933"/>
    </source>
</evidence>
<dbReference type="OrthoDB" id="2803783at2759"/>
<dbReference type="AlphaFoldDB" id="A0A4Y7PK75"/>
<protein>
    <submittedName>
        <fullName evidence="1">Uncharacterized protein</fullName>
    </submittedName>
</protein>
<dbReference type="Proteomes" id="UP000294933">
    <property type="component" value="Unassembled WGS sequence"/>
</dbReference>
<dbReference type="STRING" id="50990.A0A4Y7PK75"/>